<sequence length="2657" mass="296811">MNEENPSSVSLDDQQQQPQQDSFYSEIKELEKSIQSNKLSERKSTLSRINSLGKHELSIQESTTSDLEEKLKVLICLYFTSYSIGPDSEWIFSLIQSLKTLFKEISISTNKTIVSDELKINIVKFTLREIGRLAKLLPTNKRSKYVPQNTLISFSLVLLNYFIDQIQSNSDLTTLLFAAQELLYRELTLQQMKNNQPIFNQILTKNKILAFYQNIVTKDSSSKSFFIVYFLLRNFTAQLSKQQENTFKINDLLNIYNKAVIGSSQQKFEEHKYFKRLFNQLSNEDLQSIILPPLSRHIKRDQDQVFKILVFILENLSSDFNFIDLSSLLKSVLVPMLLPVIQSTTSIEENRKLLKKTFRLIIERSKDTKLISSMITDDLLKTLSVAGNPSQKLLIISVISSIISTTTFIDRLSSNEKLQLSKQILQSLSVYLEKELNKDNRIKGFKLLGKIMKMVEELPEQTIKIITNSLKSDDDIIKGQVILSLSKSLGPEANGANKKVTQIINGFTETVNTILKNVKNAKTCDPSTTISSLHYMLSLITTTGCTKNDILTKYSSDKTMISNLYASTSFLHTDGFIQRTTKKDHAIDLLLTLFLRVKSFPSIKLNDKSPLYSSVLSCLLHTQWSVSKHSSMKIRSILSSDSVESDYPLLSTQLLNEFSTVLFNDSLVALPTTTTQVSSLSNSSEVILTPTNKKNYSITFRSILSKHINSELYPMLTLITYHPFVNYNWKRVSSLIQNNANTTLASNAFEISQYLFEKGLNQKKNKSYQQAFQQAVNGLMNYNVPLLNEELVKLMVKALSYEPILAITQQQWSIYNTPSTELFVEKQEKVIESRNDRKVKPKTAEEQRDEEVRKRIEEKKKIQSGELEKQEKERQKQLAAQAVIRRDVQDIIDRLYLAMDTCHTMAHSSSSPEFVGEFMSPILVAFLQLMKYDLTNQRFTEIFEKLICCVPSRFKLDRSFARHYIYIINNIYYRPTLSEIQILGFIQKVLTHIKESASREPLSGFAFNYFWPIIKNGLETTISFTIQEISMDIIQKHTAQGQTYPRGSMISSLIIVVSTNSRLEAQARNTIFQLIEGVETSDIGELMEGIISPHSQVRSICLQAIEKIPSIYSPNFVWEDKYIGNLWFARFDNQDANTTALAEKIWLATNQPTQLPEDFMKLLTNSTFNSNSETRKINALAIKAAASSHTHMIPEIVDSLFETYEQHYPDEIKETPTTTKFRLSVASALSGLGNAIVEPSVLKSLFTKIIERGLFDPKEDVVQEFVSTGMSIINQQGIQFSGELLATFEAFLARPDNGTGEEDSIRANVIVYMGALAKHMDASNPKVSIVIDKLVDALSIPSESVQVGISKCIAQLIPAFKKQGDRLIPMLLEKLKNSGGNYADRRGAAFGLAGSVKGLGIGSLKNYSILDTLQSYIEDKKHPTSRQGALFAFECLCNTIGRVFEPYVIHILPKLLVCFGDNVGEVREATADTAKAIMSQLSGHGVKIVLPALLKALDDRSWRTKEGSIELLGAMAFCAPKQLSTCLPTIVPKLTYVLNDTHTKVQEAAKEALSHIGSVIRNPEIQIHVPLLLQTYDDPEIHSKELLENLLSTNYVHTIDPASLSLLLPILERTLKERSSELKKMSCQIVGNLCSLTEPKDLVPYLNILMPVMKTVLLDPIPEVRAICARALGLLVRGMGEENFSTLIPWLLETVKSDQGAVERSGAAQGLSEVLASLDISRFNSLINELLAMTNSPRSHVREGVLSIFIFTPISLGELFLPYLPKVLPQVLKGLADDSDPVREVCMRCGQSIVLQFAVSGIEVIVPALEKVLFNENWRIRLSCVQLFGDLLFKLAGTTAQEVQSNNASYSAKDDDEHESGASGNDIQKILGKERLGRILSSLYMMRFDNNSSVRQKVLLIWKYIVSNTPKTLREILPTLIEMIISSIGSNNIEKRQISAKTLGDIVSKLSDRILPEILPILERGLQSNLEETRQGVCIGLSEVISSAKTQLLPYLSSVVTCITKALCDPLIDVREAAAKAFDHLYHTFGSKASNEILPQLIHLLDNSNTDLSSYALDGLRQVILVRSTIVLPVLIPKLLSRPISTSNVSALSSLSADAGEGLYTHLSTIIPSLIESFTSPNVANAKEIRDSAISICKSIDEEGWDTLIPLLIEQTEIRLPNIRLGACELIGEFYNGNTAATEYPEELLLSLLSLFNDPDASVQQAANNALGFITKSLKKDNLTYLPVFQKGIQLLVNETYEEVSTIPGFCLPKGLASVLPPLISGLMYGTSDQREQATNTLRTVINHTSADALKPFVMQITGPLILVIGDKFPWQVKAAILQTLSLLISKSPASMKIFLHQLQPTFIKCLSDSHKNVRTNAASALGLLMTLSTSVDQLVNSLITGIGTADSISQESKLRALQSIFEKKPKVEQATLDKAIANIVDFLYQPSDDLRSMVAQTIGASSKCFASLTELNQFIKTNLISPSQSVLSRYGKSLALGEIFKASGKQLIDTQSPNMPTIIKIIQTDCRDEKGPIRESSAYLAEAILVASPLTYSKDLVPSICHLIGDQSSSVSISALQVIKRFCKANQQLSRQYLRDIVIPTMNRLKERTNLPLKLAAERTLVHSLQIFKESVVMDDLVKQLELSGESQMANSLIDYHKRVLIKLAPDSDIEK</sequence>
<evidence type="ECO:0000256" key="1">
    <source>
        <dbReference type="ARBA" id="ARBA00007366"/>
    </source>
</evidence>
<comment type="caution">
    <text evidence="6">The sequence shown here is derived from an EMBL/GenBank/DDBJ whole genome shotgun (WGS) entry which is preliminary data.</text>
</comment>
<dbReference type="GO" id="GO:0006417">
    <property type="term" value="P:regulation of translation"/>
    <property type="evidence" value="ECO:0007669"/>
    <property type="project" value="TreeGrafter"/>
</dbReference>
<dbReference type="Gene3D" id="1.25.10.10">
    <property type="entry name" value="Leucine-rich Repeat Variant"/>
    <property type="match status" value="6"/>
</dbReference>
<dbReference type="Pfam" id="PF24984">
    <property type="entry name" value="HEAT_EF3_GNC1"/>
    <property type="match status" value="1"/>
</dbReference>
<dbReference type="SMART" id="SM01349">
    <property type="entry name" value="TOG"/>
    <property type="match status" value="2"/>
</dbReference>
<name>A0AAN7YS52_9MYCE</name>
<evidence type="ECO:0000256" key="2">
    <source>
        <dbReference type="ARBA" id="ARBA00022737"/>
    </source>
</evidence>
<dbReference type="Pfam" id="PF24993">
    <property type="entry name" value="GNC1_N"/>
    <property type="match status" value="1"/>
</dbReference>
<dbReference type="InterPro" id="IPR057546">
    <property type="entry name" value="HEAT_GCN1"/>
</dbReference>
<reference evidence="6 7" key="1">
    <citation type="submission" date="2023-11" db="EMBL/GenBank/DDBJ databases">
        <title>Dfirmibasis_genome.</title>
        <authorList>
            <person name="Edelbroek B."/>
            <person name="Kjellin J."/>
            <person name="Jerlstrom-Hultqvist J."/>
            <person name="Soderbom F."/>
        </authorList>
    </citation>
    <scope>NUCLEOTIDE SEQUENCE [LARGE SCALE GENOMIC DNA]</scope>
    <source>
        <strain evidence="6 7">TNS-C-14</strain>
    </source>
</reference>
<evidence type="ECO:0000256" key="4">
    <source>
        <dbReference type="SAM" id="MobiDB-lite"/>
    </source>
</evidence>
<evidence type="ECO:0000256" key="3">
    <source>
        <dbReference type="PROSITE-ProRule" id="PRU00103"/>
    </source>
</evidence>
<comment type="similarity">
    <text evidence="1">Belongs to the GCN1 family.</text>
</comment>
<dbReference type="Pfam" id="PF25786">
    <property type="entry name" value="HEAT_GCN1_C"/>
    <property type="match status" value="1"/>
</dbReference>
<feature type="domain" description="TOG" evidence="5">
    <location>
        <begin position="2024"/>
        <end position="2254"/>
    </location>
</feature>
<protein>
    <recommendedName>
        <fullName evidence="5">TOG domain-containing protein</fullName>
    </recommendedName>
</protein>
<dbReference type="Pfam" id="PF23271">
    <property type="entry name" value="HEAT_GCN1"/>
    <property type="match status" value="1"/>
</dbReference>
<accession>A0AAN7YS52</accession>
<feature type="compositionally biased region" description="Polar residues" evidence="4">
    <location>
        <begin position="1"/>
        <end position="11"/>
    </location>
</feature>
<proteinExistence type="inferred from homology"/>
<evidence type="ECO:0000313" key="7">
    <source>
        <dbReference type="Proteomes" id="UP001344447"/>
    </source>
</evidence>
<dbReference type="PROSITE" id="PS50077">
    <property type="entry name" value="HEAT_REPEAT"/>
    <property type="match status" value="3"/>
</dbReference>
<dbReference type="InterPro" id="IPR016024">
    <property type="entry name" value="ARM-type_fold"/>
</dbReference>
<dbReference type="InterPro" id="IPR056810">
    <property type="entry name" value="GNC1-like_N"/>
</dbReference>
<feature type="repeat" description="HEAT" evidence="3">
    <location>
        <begin position="1530"/>
        <end position="1568"/>
    </location>
</feature>
<dbReference type="InterPro" id="IPR034085">
    <property type="entry name" value="TOG"/>
</dbReference>
<keyword evidence="7" id="KW-1185">Reference proteome</keyword>
<dbReference type="GO" id="GO:0034198">
    <property type="term" value="P:cellular response to amino acid starvation"/>
    <property type="evidence" value="ECO:0007669"/>
    <property type="project" value="TreeGrafter"/>
</dbReference>
<feature type="compositionally biased region" description="Low complexity" evidence="4">
    <location>
        <begin position="12"/>
        <end position="21"/>
    </location>
</feature>
<dbReference type="PANTHER" id="PTHR23346:SF7">
    <property type="entry name" value="STALLED RIBOSOME SENSOR GCN1"/>
    <property type="match status" value="1"/>
</dbReference>
<dbReference type="InterPro" id="IPR011989">
    <property type="entry name" value="ARM-like"/>
</dbReference>
<evidence type="ECO:0000313" key="6">
    <source>
        <dbReference type="EMBL" id="KAK5582574.1"/>
    </source>
</evidence>
<feature type="repeat" description="HEAT" evidence="3">
    <location>
        <begin position="1649"/>
        <end position="1687"/>
    </location>
</feature>
<dbReference type="GO" id="GO:0019887">
    <property type="term" value="F:protein kinase regulator activity"/>
    <property type="evidence" value="ECO:0007669"/>
    <property type="project" value="TreeGrafter"/>
</dbReference>
<feature type="repeat" description="HEAT" evidence="3">
    <location>
        <begin position="2188"/>
        <end position="2226"/>
    </location>
</feature>
<dbReference type="GO" id="GO:0005829">
    <property type="term" value="C:cytosol"/>
    <property type="evidence" value="ECO:0007669"/>
    <property type="project" value="TreeGrafter"/>
</dbReference>
<dbReference type="EMBL" id="JAVFKY010000001">
    <property type="protein sequence ID" value="KAK5582574.1"/>
    <property type="molecule type" value="Genomic_DNA"/>
</dbReference>
<evidence type="ECO:0000259" key="5">
    <source>
        <dbReference type="SMART" id="SM01349"/>
    </source>
</evidence>
<dbReference type="Pfam" id="PF24987">
    <property type="entry name" value="HEAT_EF3_N"/>
    <property type="match status" value="3"/>
</dbReference>
<dbReference type="SUPFAM" id="SSF48371">
    <property type="entry name" value="ARM repeat"/>
    <property type="match status" value="4"/>
</dbReference>
<dbReference type="FunFam" id="1.25.10.10:FF:000096">
    <property type="entry name" value="eIF-2-alpha kinase activator gcn1"/>
    <property type="match status" value="1"/>
</dbReference>
<dbReference type="PANTHER" id="PTHR23346">
    <property type="entry name" value="TRANSLATIONAL ACTIVATOR GCN1-RELATED"/>
    <property type="match status" value="1"/>
</dbReference>
<dbReference type="FunFam" id="1.25.10.10:FF:000162">
    <property type="entry name" value="GCN1, eIF2 alpha kinase activator homolog"/>
    <property type="match status" value="1"/>
</dbReference>
<organism evidence="6 7">
    <name type="scientific">Dictyostelium firmibasis</name>
    <dbReference type="NCBI Taxonomy" id="79012"/>
    <lineage>
        <taxon>Eukaryota</taxon>
        <taxon>Amoebozoa</taxon>
        <taxon>Evosea</taxon>
        <taxon>Eumycetozoa</taxon>
        <taxon>Dictyostelia</taxon>
        <taxon>Dictyosteliales</taxon>
        <taxon>Dictyosteliaceae</taxon>
        <taxon>Dictyostelium</taxon>
    </lineage>
</organism>
<feature type="region of interest" description="Disordered" evidence="4">
    <location>
        <begin position="1"/>
        <end position="22"/>
    </location>
</feature>
<dbReference type="InterPro" id="IPR021133">
    <property type="entry name" value="HEAT_type_2"/>
</dbReference>
<gene>
    <name evidence="6" type="ORF">RB653_004159</name>
</gene>
<dbReference type="Proteomes" id="UP001344447">
    <property type="component" value="Unassembled WGS sequence"/>
</dbReference>
<keyword evidence="2" id="KW-0677">Repeat</keyword>
<feature type="domain" description="TOG" evidence="5">
    <location>
        <begin position="1355"/>
        <end position="1588"/>
    </location>
</feature>